<comment type="caution">
    <text evidence="1">The sequence shown here is derived from an EMBL/GenBank/DDBJ whole genome shotgun (WGS) entry which is preliminary data.</text>
</comment>
<name>A0A2A7NZQ6_9MYCO</name>
<reference evidence="1 2" key="1">
    <citation type="submission" date="2017-10" db="EMBL/GenBank/DDBJ databases">
        <title>The new phylogeny of genus Mycobacterium.</title>
        <authorList>
            <person name="Tortoli E."/>
            <person name="Trovato A."/>
            <person name="Cirillo D.M."/>
        </authorList>
    </citation>
    <scope>NUCLEOTIDE SEQUENCE [LARGE SCALE GENOMIC DNA]</scope>
    <source>
        <strain evidence="1 2">IP141170001</strain>
    </source>
</reference>
<evidence type="ECO:0000313" key="2">
    <source>
        <dbReference type="Proteomes" id="UP000220340"/>
    </source>
</evidence>
<keyword evidence="2" id="KW-1185">Reference proteome</keyword>
<dbReference type="Pfam" id="PF17645">
    <property type="entry name" value="Amdase"/>
    <property type="match status" value="1"/>
</dbReference>
<proteinExistence type="predicted"/>
<dbReference type="PANTHER" id="PTHR40267">
    <property type="entry name" value="BLR3294 PROTEIN"/>
    <property type="match status" value="1"/>
</dbReference>
<dbReference type="Proteomes" id="UP000220340">
    <property type="component" value="Unassembled WGS sequence"/>
</dbReference>
<protein>
    <submittedName>
        <fullName evidence="1">Asp/Glu racemase</fullName>
    </submittedName>
</protein>
<dbReference type="InterPro" id="IPR053714">
    <property type="entry name" value="Iso_Racemase_Enz_sf"/>
</dbReference>
<dbReference type="OrthoDB" id="4537983at2"/>
<accession>A0A2A7NZQ6</accession>
<dbReference type="Gene3D" id="3.40.50.12500">
    <property type="match status" value="1"/>
</dbReference>
<dbReference type="PIRSF" id="PIRSF015736">
    <property type="entry name" value="MI"/>
    <property type="match status" value="1"/>
</dbReference>
<dbReference type="InterPro" id="IPR026286">
    <property type="entry name" value="MaiA/AMDase"/>
</dbReference>
<gene>
    <name evidence="1" type="ORF">CRI78_05230</name>
</gene>
<sequence>MSRPHLPLGALNTATRIGLVYMASSTLMEAEMYAMATPSATVHTSRVTLPSVTVDGIDAMMRSPELRTAVELVAQAPLDVLVFGGTSASFLHGTAWDRMLVGHFEEWSGLTGRCTTTSTASIAALKAVGAGPISLVTPYKQEVIDRATRFFGENGHPVVASVGLGITSDKELAEVPLERVYDLAVETDTDEASAVFISCTNFASVGAIAALEAELGKPVISAVQASFWYALQIAGVRAARPGFGRLFDDRLDPAATGAGA</sequence>
<dbReference type="AlphaFoldDB" id="A0A2A7NZQ6"/>
<dbReference type="PANTHER" id="PTHR40267:SF1">
    <property type="entry name" value="BLR3294 PROTEIN"/>
    <property type="match status" value="1"/>
</dbReference>
<evidence type="ECO:0000313" key="1">
    <source>
        <dbReference type="EMBL" id="PEG55730.1"/>
    </source>
</evidence>
<organism evidence="1 2">
    <name type="scientific">Mycolicibacterium diernhoferi</name>
    <dbReference type="NCBI Taxonomy" id="1801"/>
    <lineage>
        <taxon>Bacteria</taxon>
        <taxon>Bacillati</taxon>
        <taxon>Actinomycetota</taxon>
        <taxon>Actinomycetes</taxon>
        <taxon>Mycobacteriales</taxon>
        <taxon>Mycobacteriaceae</taxon>
        <taxon>Mycolicibacterium</taxon>
    </lineage>
</organism>
<dbReference type="EMBL" id="PDCR01000005">
    <property type="protein sequence ID" value="PEG55730.1"/>
    <property type="molecule type" value="Genomic_DNA"/>
</dbReference>